<accession>A0A1J1H8X1</accession>
<name>A0A1J1H8X1_PLARL</name>
<dbReference type="Pfam" id="PF16212">
    <property type="entry name" value="PhoLip_ATPase_C"/>
    <property type="match status" value="1"/>
</dbReference>
<evidence type="ECO:0000256" key="7">
    <source>
        <dbReference type="ARBA" id="ARBA00022989"/>
    </source>
</evidence>
<dbReference type="InterPro" id="IPR008250">
    <property type="entry name" value="ATPase_P-typ_transduc_dom_A_sf"/>
</dbReference>
<dbReference type="SUPFAM" id="SSF56784">
    <property type="entry name" value="HAD-like"/>
    <property type="match status" value="1"/>
</dbReference>
<evidence type="ECO:0000256" key="2">
    <source>
        <dbReference type="ARBA" id="ARBA00004308"/>
    </source>
</evidence>
<dbReference type="GO" id="GO:0046872">
    <property type="term" value="F:metal ion binding"/>
    <property type="evidence" value="ECO:0007669"/>
    <property type="project" value="UniProtKB-KW"/>
</dbReference>
<feature type="domain" description="P-type ATPase C-terminal" evidence="10">
    <location>
        <begin position="1481"/>
        <end position="1700"/>
    </location>
</feature>
<feature type="transmembrane region" description="Helical" evidence="9">
    <location>
        <begin position="1538"/>
        <end position="1561"/>
    </location>
</feature>
<dbReference type="SUPFAM" id="SSF81665">
    <property type="entry name" value="Calcium ATPase, transmembrane domain M"/>
    <property type="match status" value="1"/>
</dbReference>
<dbReference type="RefSeq" id="XP_028534239.1">
    <property type="nucleotide sequence ID" value="XM_028677896.1"/>
</dbReference>
<evidence type="ECO:0000256" key="4">
    <source>
        <dbReference type="ARBA" id="ARBA00022692"/>
    </source>
</evidence>
<organism evidence="11 12">
    <name type="scientific">Plasmodium relictum</name>
    <dbReference type="NCBI Taxonomy" id="85471"/>
    <lineage>
        <taxon>Eukaryota</taxon>
        <taxon>Sar</taxon>
        <taxon>Alveolata</taxon>
        <taxon>Apicomplexa</taxon>
        <taxon>Aconoidasida</taxon>
        <taxon>Haemosporida</taxon>
        <taxon>Plasmodiidae</taxon>
        <taxon>Plasmodium</taxon>
        <taxon>Plasmodium (Haemamoeba)</taxon>
    </lineage>
</organism>
<feature type="transmembrane region" description="Helical" evidence="9">
    <location>
        <begin position="1643"/>
        <end position="1663"/>
    </location>
</feature>
<reference evidence="11 12" key="1">
    <citation type="submission" date="2015-04" db="EMBL/GenBank/DDBJ databases">
        <authorList>
            <consortium name="Pathogen Informatics"/>
        </authorList>
    </citation>
    <scope>NUCLEOTIDE SEQUENCE [LARGE SCALE GENOMIC DNA]</scope>
    <source>
        <strain evidence="11 12">SGS1</strain>
    </source>
</reference>
<keyword evidence="3" id="KW-0813">Transport</keyword>
<dbReference type="InterPro" id="IPR032630">
    <property type="entry name" value="P_typ_ATPase_c"/>
</dbReference>
<evidence type="ECO:0000256" key="9">
    <source>
        <dbReference type="SAM" id="Phobius"/>
    </source>
</evidence>
<feature type="transmembrane region" description="Helical" evidence="9">
    <location>
        <begin position="1515"/>
        <end position="1532"/>
    </location>
</feature>
<evidence type="ECO:0000256" key="5">
    <source>
        <dbReference type="ARBA" id="ARBA00022723"/>
    </source>
</evidence>
<dbReference type="InterPro" id="IPR044492">
    <property type="entry name" value="P_typ_ATPase_HD_dom"/>
</dbReference>
<dbReference type="Gene3D" id="3.40.1110.10">
    <property type="entry name" value="Calcium-transporting ATPase, cytoplasmic domain N"/>
    <property type="match status" value="1"/>
</dbReference>
<protein>
    <submittedName>
        <fullName evidence="11">Aminophospholipid transporter, putative</fullName>
    </submittedName>
</protein>
<dbReference type="VEuPathDB" id="PlasmoDB:PRELSG_1212200"/>
<dbReference type="Gene3D" id="2.70.150.10">
    <property type="entry name" value="Calcium-transporting ATPase, cytoplasmic transduction domain A"/>
    <property type="match status" value="1"/>
</dbReference>
<feature type="transmembrane region" description="Helical" evidence="9">
    <location>
        <begin position="304"/>
        <end position="320"/>
    </location>
</feature>
<keyword evidence="5" id="KW-0479">Metal-binding</keyword>
<evidence type="ECO:0000256" key="6">
    <source>
        <dbReference type="ARBA" id="ARBA00022842"/>
    </source>
</evidence>
<dbReference type="GO" id="GO:0140326">
    <property type="term" value="F:ATPase-coupled intramembrane lipid transporter activity"/>
    <property type="evidence" value="ECO:0007669"/>
    <property type="project" value="TreeGrafter"/>
</dbReference>
<dbReference type="InterPro" id="IPR036412">
    <property type="entry name" value="HAD-like_sf"/>
</dbReference>
<proteinExistence type="predicted"/>
<dbReference type="PANTHER" id="PTHR24092">
    <property type="entry name" value="PROBABLE PHOSPHOLIPID-TRANSPORTING ATPASE"/>
    <property type="match status" value="1"/>
</dbReference>
<feature type="transmembrane region" description="Helical" evidence="9">
    <location>
        <begin position="694"/>
        <end position="712"/>
    </location>
</feature>
<dbReference type="InterPro" id="IPR023299">
    <property type="entry name" value="ATPase_P-typ_cyto_dom_N"/>
</dbReference>
<evidence type="ECO:0000256" key="3">
    <source>
        <dbReference type="ARBA" id="ARBA00022448"/>
    </source>
</evidence>
<evidence type="ECO:0000313" key="11">
    <source>
        <dbReference type="EMBL" id="CRH01238.1"/>
    </source>
</evidence>
<gene>
    <name evidence="11" type="ORF">PRELSG_1212200</name>
</gene>
<keyword evidence="12" id="KW-1185">Reference proteome</keyword>
<keyword evidence="6" id="KW-0460">Magnesium</keyword>
<keyword evidence="7 9" id="KW-1133">Transmembrane helix</keyword>
<dbReference type="GeneID" id="39737366"/>
<dbReference type="SFLD" id="SFLDS00003">
    <property type="entry name" value="Haloacid_Dehalogenase"/>
    <property type="match status" value="1"/>
</dbReference>
<dbReference type="OrthoDB" id="377733at2759"/>
<evidence type="ECO:0000256" key="8">
    <source>
        <dbReference type="ARBA" id="ARBA00023136"/>
    </source>
</evidence>
<feature type="transmembrane region" description="Helical" evidence="9">
    <location>
        <begin position="1590"/>
        <end position="1614"/>
    </location>
</feature>
<dbReference type="PANTHER" id="PTHR24092:SF180">
    <property type="entry name" value="PHOSPHOLIPID-TRANSPORTING ATPASE DNF1-RELATED"/>
    <property type="match status" value="1"/>
</dbReference>
<dbReference type="InterPro" id="IPR023214">
    <property type="entry name" value="HAD_sf"/>
</dbReference>
<feature type="transmembrane region" description="Helical" evidence="9">
    <location>
        <begin position="718"/>
        <end position="744"/>
    </location>
</feature>
<sequence length="1755" mass="209944">MKFNLKEIALKIKNDKKKEEKTLLKQLKNIVYKIRKKVNLKFFLKSERGSILLYYDEYSCENKQKVNITAFLSPIFLSFYKIKYFIINLFNDACFFYILKKKRKKSKNVTKKLEKDKTILRNFDRCIFLNKTKDNISHKHIIEICKNYLTNILHNIHNLENEGKIRNYIKDAEIKKTKRMFINKISNLNDFDSDNTLYISDESLIKKIMLTNKYENHYFYNEKKIRERKKLHRINVYDEKSVKTYLIKNNISLKNNTNKIYSCHKNKYQLIIHVLFNKFKNIFFLTFLILCILQQIRIIRKNNYVYFAISFYFLYIFYILKDIDKIMQKIKNENNVNCKYYKRVTHVGLMEVKYSNIKVGDILYLEENEDCPVDLILLKRFDNEKNVFISSKNFDGYTDLKLKKCLKITRNLPNIYDIFRLKIKIIIEKPHIYSDKMNGLFILVNCNEFVQSIYNDLKSLQYIFYKNVHNKKNYYNEIFNYLIEDTYIENSFKCFNFLLKKSIYLLEHSCKIKNCSNILCDTLYPDNLNNILHTRKNIINNYNDSKNCNYDLISKNNTSNSLKNTKNEDITDNNYISTNNCNIFTKKDILINNNTKIITKTYQDSFCTNLDNNDLYNINKNYFSLKKKMSQNTYIKYKENIKIENIIWSNSKIIKGNIYGLVAYIGLDKKTNMIVNSKNNISLIENEIKVKMKILLIIIVTISSFLCLREKHILEKNIVVIFLNYFLLLFSFMPFINNFYIYLISKYYYFILRKNKKVDKFTIFNYNIINEFSNTYFLLCDKTGTLTKNDLQLHKFHFLFDEFTIENSELFFNIFLKIVDFNLVFNSCNKIKNNTILKNIEKYDTGNNVCLYKKIFNKILNYTNEEINKIFLTFLCILFCNNIIITNKKKNSRGNIEKIESLYSTSVEENVLIDFLKYNGMHILYKDNNHIVIGIYNSINAEKKRKKLRKEQNKITNTDHKHADCKTFSCENNIYNKNKIWNDTNIYCKNSLKKEHSFYKSNKKNNIGNLKHSKHRKHIMDTCSTSNNSDYSKYNRKNFQKGIKKYNFEILEFLQFDSNNKIMCILISYNNKIFNFIKGSDEIIINMLSIKENKKQLKKLCKCFSSNGFRVLTFAYKEIPQNEYDEYKKSSNNFNKEDYFKNTFNKNINILAIITFKEEIQKNAKICLDMFRKANIKTWILSGDKKENIMSISNSLKLINENNIFCDLNEKKLLYLYKYKNKAISNISSKKCLLSNYSSSSSYKKKFHDDVGKYSFFNNCNNNYQTKKKKTLTYSNSLKNIMNSNNYNSTNNKNIKNSDNDDKKEIIYNISNNDNIIKNEFSCLHEDKRKNITNNSIHTKGYELDKNSTHNIILNKDEIIGILKTMLYDYDMKKKKKKKIEKKKIKDYCLNNIVYVINGDIIDYYLKYQQREFINVLKNSKCVLFYRCSSIQKGMIVRSLKKNTKYSICSIGDDVNDLNMFNESDISITIYNSKNNICNLYADIKLSSFEDLGTLFFLYGNVIYRNFNLIAKYIYYRRITLFFLQFYFSYFFNCRFSIFSNISLLCYFILFTVITNISILLSQSDIRDNVLKNNIIFYKFLKNDLFSLKFFYKVLWVSLYQAFLIFTLSYYFFFDLNYEINTLTILVITHLLQSLCLLNKCSLVIFIIHILFFVIYFILLIILNKFHFIYFYVNLKLLINMLICNSIINFPSIIYYLYKKCKHKNSALISMKSFQSFSSKCDQIFNIDTFSFDNVDFNIKKKNIFQRCFSKFLKD</sequence>
<keyword evidence="4 9" id="KW-0812">Transmembrane</keyword>
<feature type="transmembrane region" description="Helical" evidence="9">
    <location>
        <begin position="1669"/>
        <end position="1698"/>
    </location>
</feature>
<dbReference type="GO" id="GO:0000166">
    <property type="term" value="F:nucleotide binding"/>
    <property type="evidence" value="ECO:0007669"/>
    <property type="project" value="InterPro"/>
</dbReference>
<dbReference type="Gene3D" id="3.40.50.1000">
    <property type="entry name" value="HAD superfamily/HAD-like"/>
    <property type="match status" value="2"/>
</dbReference>
<comment type="subcellular location">
    <subcellularLocation>
        <location evidence="2">Endomembrane system</location>
    </subcellularLocation>
    <subcellularLocation>
        <location evidence="1">Membrane</location>
        <topology evidence="1">Multi-pass membrane protein</topology>
    </subcellularLocation>
</comment>
<evidence type="ECO:0000313" key="12">
    <source>
        <dbReference type="Proteomes" id="UP000220158"/>
    </source>
</evidence>
<keyword evidence="8 9" id="KW-0472">Membrane</keyword>
<dbReference type="GO" id="GO:0005886">
    <property type="term" value="C:plasma membrane"/>
    <property type="evidence" value="ECO:0007669"/>
    <property type="project" value="TreeGrafter"/>
</dbReference>
<dbReference type="SFLD" id="SFLDG00002">
    <property type="entry name" value="C1.7:_P-type_atpase_like"/>
    <property type="match status" value="1"/>
</dbReference>
<dbReference type="EMBL" id="LN835307">
    <property type="protein sequence ID" value="CRH01238.1"/>
    <property type="molecule type" value="Genomic_DNA"/>
</dbReference>
<dbReference type="GO" id="GO:0045332">
    <property type="term" value="P:phospholipid translocation"/>
    <property type="evidence" value="ECO:0007669"/>
    <property type="project" value="TreeGrafter"/>
</dbReference>
<dbReference type="SFLD" id="SFLDF00027">
    <property type="entry name" value="p-type_atpase"/>
    <property type="match status" value="1"/>
</dbReference>
<evidence type="ECO:0000259" key="10">
    <source>
        <dbReference type="Pfam" id="PF16212"/>
    </source>
</evidence>
<dbReference type="KEGG" id="prel:PRELSG_1212200"/>
<evidence type="ECO:0000256" key="1">
    <source>
        <dbReference type="ARBA" id="ARBA00004141"/>
    </source>
</evidence>
<dbReference type="SUPFAM" id="SSF81660">
    <property type="entry name" value="Metal cation-transporting ATPase, ATP-binding domain N"/>
    <property type="match status" value="1"/>
</dbReference>
<dbReference type="InterPro" id="IPR023298">
    <property type="entry name" value="ATPase_P-typ_TM_dom_sf"/>
</dbReference>
<dbReference type="SUPFAM" id="SSF81653">
    <property type="entry name" value="Calcium ATPase, transduction domain A"/>
    <property type="match status" value="1"/>
</dbReference>
<dbReference type="Pfam" id="PF13246">
    <property type="entry name" value="Cation_ATPase"/>
    <property type="match status" value="1"/>
</dbReference>
<dbReference type="Proteomes" id="UP000220158">
    <property type="component" value="Chromosome 12"/>
</dbReference>